<dbReference type="AlphaFoldDB" id="E4XHL0"/>
<keyword evidence="2" id="KW-1185">Reference proteome</keyword>
<organism evidence="1 2">
    <name type="scientific">Oikopleura dioica</name>
    <name type="common">Tunicate</name>
    <dbReference type="NCBI Taxonomy" id="34765"/>
    <lineage>
        <taxon>Eukaryota</taxon>
        <taxon>Metazoa</taxon>
        <taxon>Chordata</taxon>
        <taxon>Tunicata</taxon>
        <taxon>Appendicularia</taxon>
        <taxon>Copelata</taxon>
        <taxon>Oikopleuridae</taxon>
        <taxon>Oikopleura</taxon>
    </lineage>
</organism>
<gene>
    <name evidence="1" type="ORF">GSOID_T00010989001</name>
</gene>
<accession>E4XHL0</accession>
<dbReference type="Proteomes" id="UP000001307">
    <property type="component" value="Unassembled WGS sequence"/>
</dbReference>
<dbReference type="InParanoid" id="E4XHL0"/>
<protein>
    <submittedName>
        <fullName evidence="1">Uncharacterized protein</fullName>
    </submittedName>
</protein>
<evidence type="ECO:0000313" key="2">
    <source>
        <dbReference type="Proteomes" id="UP000001307"/>
    </source>
</evidence>
<evidence type="ECO:0000313" key="1">
    <source>
        <dbReference type="EMBL" id="CBY10158.1"/>
    </source>
</evidence>
<reference evidence="1 2" key="1">
    <citation type="journal article" date="2010" name="Science">
        <title>Plasticity of animal genome architecture unmasked by rapid evolution of a pelagic tunicate.</title>
        <authorList>
            <person name="Denoeud F."/>
            <person name="Henriet S."/>
            <person name="Mungpakdee S."/>
            <person name="Aury J.M."/>
            <person name="Da Silva C."/>
            <person name="Brinkmann H."/>
            <person name="Mikhaleva J."/>
            <person name="Olsen L.C."/>
            <person name="Jubin C."/>
            <person name="Canestro C."/>
            <person name="Bouquet J.M."/>
            <person name="Danks G."/>
            <person name="Poulain J."/>
            <person name="Campsteijn C."/>
            <person name="Adamski M."/>
            <person name="Cross I."/>
            <person name="Yadetie F."/>
            <person name="Muffato M."/>
            <person name="Louis A."/>
            <person name="Butcher S."/>
            <person name="Tsagkogeorga G."/>
            <person name="Konrad A."/>
            <person name="Singh S."/>
            <person name="Jensen M.F."/>
            <person name="Cong E.H."/>
            <person name="Eikeseth-Otteraa H."/>
            <person name="Noel B."/>
            <person name="Anthouard V."/>
            <person name="Porcel B.M."/>
            <person name="Kachouri-Lafond R."/>
            <person name="Nishino A."/>
            <person name="Ugolini M."/>
            <person name="Chourrout P."/>
            <person name="Nishida H."/>
            <person name="Aasland R."/>
            <person name="Huzurbazar S."/>
            <person name="Westhof E."/>
            <person name="Delsuc F."/>
            <person name="Lehrach H."/>
            <person name="Reinhardt R."/>
            <person name="Weissenbach J."/>
            <person name="Roy S.W."/>
            <person name="Artiguenave F."/>
            <person name="Postlethwait J.H."/>
            <person name="Manak J.R."/>
            <person name="Thompson E.M."/>
            <person name="Jaillon O."/>
            <person name="Du Pasquier L."/>
            <person name="Boudinot P."/>
            <person name="Liberles D.A."/>
            <person name="Volff J.N."/>
            <person name="Philippe H."/>
            <person name="Lenhard B."/>
            <person name="Roest Crollius H."/>
            <person name="Wincker P."/>
            <person name="Chourrout D."/>
        </authorList>
    </citation>
    <scope>NUCLEOTIDE SEQUENCE [LARGE SCALE GENOMIC DNA]</scope>
</reference>
<dbReference type="EMBL" id="FN653051">
    <property type="protein sequence ID" value="CBY10158.1"/>
    <property type="molecule type" value="Genomic_DNA"/>
</dbReference>
<proteinExistence type="predicted"/>
<sequence length="86" mass="10095">MLGSYLSNFNVEVNSFTKANTLGLSGLMYYIDKWTVLIKESKHVRAEWREKRKAVWANLKAKKQAETTTEHLGLKCLVPDWCWRFD</sequence>
<name>E4XHL0_OIKDI</name>